<dbReference type="PANTHER" id="PTHR47396">
    <property type="entry name" value="TYPE I RESTRICTION ENZYME ECOKI R PROTEIN"/>
    <property type="match status" value="1"/>
</dbReference>
<evidence type="ECO:0000259" key="2">
    <source>
        <dbReference type="Pfam" id="PF04851"/>
    </source>
</evidence>
<name>A0A5N5W3A4_STRMB</name>
<dbReference type="InterPro" id="IPR027417">
    <property type="entry name" value="P-loop_NTPase"/>
</dbReference>
<comment type="caution">
    <text evidence="3">The sequence shown here is derived from an EMBL/GenBank/DDBJ whole genome shotgun (WGS) entry which is preliminary data.</text>
</comment>
<accession>A0A5N5W3A4</accession>
<dbReference type="OrthoDB" id="4336697at2"/>
<keyword evidence="4" id="KW-1185">Reference proteome</keyword>
<dbReference type="PANTHER" id="PTHR47396:SF1">
    <property type="entry name" value="ATP-DEPENDENT HELICASE IRC3-RELATED"/>
    <property type="match status" value="1"/>
</dbReference>
<dbReference type="Proteomes" id="UP000327000">
    <property type="component" value="Unassembled WGS sequence"/>
</dbReference>
<gene>
    <name evidence="3" type="ORF">FRZ00_26325</name>
</gene>
<dbReference type="InterPro" id="IPR050742">
    <property type="entry name" value="Helicase_Restrict-Modif_Enz"/>
</dbReference>
<feature type="compositionally biased region" description="Low complexity" evidence="1">
    <location>
        <begin position="152"/>
        <end position="163"/>
    </location>
</feature>
<dbReference type="GO" id="GO:0005524">
    <property type="term" value="F:ATP binding"/>
    <property type="evidence" value="ECO:0007669"/>
    <property type="project" value="InterPro"/>
</dbReference>
<dbReference type="GO" id="GO:0016787">
    <property type="term" value="F:hydrolase activity"/>
    <property type="evidence" value="ECO:0007669"/>
    <property type="project" value="InterPro"/>
</dbReference>
<evidence type="ECO:0000256" key="1">
    <source>
        <dbReference type="SAM" id="MobiDB-lite"/>
    </source>
</evidence>
<dbReference type="GO" id="GO:0005829">
    <property type="term" value="C:cytosol"/>
    <property type="evidence" value="ECO:0007669"/>
    <property type="project" value="TreeGrafter"/>
</dbReference>
<dbReference type="GO" id="GO:0003677">
    <property type="term" value="F:DNA binding"/>
    <property type="evidence" value="ECO:0007669"/>
    <property type="project" value="InterPro"/>
</dbReference>
<feature type="compositionally biased region" description="Basic residues" evidence="1">
    <location>
        <begin position="103"/>
        <end position="114"/>
    </location>
</feature>
<evidence type="ECO:0000313" key="4">
    <source>
        <dbReference type="Proteomes" id="UP000327000"/>
    </source>
</evidence>
<reference evidence="3 4" key="1">
    <citation type="journal article" date="2019" name="Microb. Cell Fact.">
        <title>Exploring novel herbicidin analogues by transcriptional regulator overexpression and MS/MS molecular networking.</title>
        <authorList>
            <person name="Shi Y."/>
            <person name="Gu R."/>
            <person name="Li Y."/>
            <person name="Wang X."/>
            <person name="Ren W."/>
            <person name="Li X."/>
            <person name="Wang L."/>
            <person name="Xie Y."/>
            <person name="Hong B."/>
        </authorList>
    </citation>
    <scope>NUCLEOTIDE SEQUENCE [LARGE SCALE GENOMIC DNA]</scope>
    <source>
        <strain evidence="3 4">US-43</strain>
    </source>
</reference>
<dbReference type="Pfam" id="PF04851">
    <property type="entry name" value="ResIII"/>
    <property type="match status" value="1"/>
</dbReference>
<dbReference type="AlphaFoldDB" id="A0A5N5W3A4"/>
<dbReference type="InterPro" id="IPR006935">
    <property type="entry name" value="Helicase/UvrB_N"/>
</dbReference>
<protein>
    <recommendedName>
        <fullName evidence="2">Helicase/UvrB N-terminal domain-containing protein</fullName>
    </recommendedName>
</protein>
<feature type="domain" description="Helicase/UvrB N-terminal" evidence="2">
    <location>
        <begin position="329"/>
        <end position="400"/>
    </location>
</feature>
<feature type="compositionally biased region" description="Basic residues" evidence="1">
    <location>
        <begin position="131"/>
        <end position="141"/>
    </location>
</feature>
<sequence>MHPLHGRRTTVPELHRPARPMVRLLRGLLSRRAPAGPVRQLLVPPRKRPLRLDPRTVPVRTGLGIRGLHHPDRAAAVHHFPRRHPRPGRGAAAQPAGRPPALRPHRPGTPRRGRYVATDVLRGGLSAAGLRRPRSGHRLPHPARGAHLEPVQGGRALAGRGQAPHLAPGLRLGRRGDGHPGGPAQQEGEEARDGAVAGSPVPRHGAAGRHQHGVQAVRPRPHRSARRRPAPGRRTPRRAGSPRHHSGRRPPPRPHRDRRPRRRTAVDAHDARRRRRPSQARPDTRAPRGRVSRYPPPRGRPTSRPTARVSGTGIPIVRRRNRAEMTTATLRSYQEEAVRALTAALKAGGRGQIHMACGSGKTLVGIKAAERMLAPTTTVAVLTPSLALVAQTLDAWSRHYDRPLDCLAVCGDDTVLDAPLHLDQVTTRVRSVPRAETGGQVEH</sequence>
<dbReference type="EMBL" id="VOKX01000106">
    <property type="protein sequence ID" value="KAB7835795.1"/>
    <property type="molecule type" value="Genomic_DNA"/>
</dbReference>
<feature type="region of interest" description="Disordered" evidence="1">
    <location>
        <begin position="80"/>
        <end position="312"/>
    </location>
</feature>
<organism evidence="3 4">
    <name type="scientific">Streptomyces mobaraensis</name>
    <name type="common">Streptoverticillium mobaraense</name>
    <dbReference type="NCBI Taxonomy" id="35621"/>
    <lineage>
        <taxon>Bacteria</taxon>
        <taxon>Bacillati</taxon>
        <taxon>Actinomycetota</taxon>
        <taxon>Actinomycetes</taxon>
        <taxon>Kitasatosporales</taxon>
        <taxon>Streptomycetaceae</taxon>
        <taxon>Streptomyces</taxon>
    </lineage>
</organism>
<dbReference type="Gene3D" id="3.40.50.300">
    <property type="entry name" value="P-loop containing nucleotide triphosphate hydrolases"/>
    <property type="match status" value="1"/>
</dbReference>
<feature type="compositionally biased region" description="Basic residues" evidence="1">
    <location>
        <begin position="219"/>
        <end position="263"/>
    </location>
</feature>
<evidence type="ECO:0000313" key="3">
    <source>
        <dbReference type="EMBL" id="KAB7835795.1"/>
    </source>
</evidence>
<proteinExistence type="predicted"/>
<dbReference type="SUPFAM" id="SSF52540">
    <property type="entry name" value="P-loop containing nucleoside triphosphate hydrolases"/>
    <property type="match status" value="1"/>
</dbReference>